<dbReference type="PANTHER" id="PTHR33164:SF43">
    <property type="entry name" value="HTH-TYPE TRANSCRIPTIONAL REPRESSOR YETL"/>
    <property type="match status" value="1"/>
</dbReference>
<dbReference type="InterPro" id="IPR036388">
    <property type="entry name" value="WH-like_DNA-bd_sf"/>
</dbReference>
<sequence length="139" mass="15116">MGFALKRLQQALRARMDGALAEFGLTSPQYAVLALLAENPGISNAELARRSFVTPPTMIRIIAALAEAGLIVREDRSPASRARPVELTPEGRARLTEAAEHVQRLEDTLTAHAGPHREVIMAWLRASADDLTAHRDDTG</sequence>
<dbReference type="AlphaFoldDB" id="A0AAE3G9D4"/>
<dbReference type="SMART" id="SM00347">
    <property type="entry name" value="HTH_MARR"/>
    <property type="match status" value="1"/>
</dbReference>
<keyword evidence="3" id="KW-1185">Reference proteome</keyword>
<organism evidence="2 3">
    <name type="scientific">Goodfellowiella coeruleoviolacea</name>
    <dbReference type="NCBI Taxonomy" id="334858"/>
    <lineage>
        <taxon>Bacteria</taxon>
        <taxon>Bacillati</taxon>
        <taxon>Actinomycetota</taxon>
        <taxon>Actinomycetes</taxon>
        <taxon>Pseudonocardiales</taxon>
        <taxon>Pseudonocardiaceae</taxon>
        <taxon>Goodfellowiella</taxon>
    </lineage>
</organism>
<dbReference type="GO" id="GO:0006950">
    <property type="term" value="P:response to stress"/>
    <property type="evidence" value="ECO:0007669"/>
    <property type="project" value="TreeGrafter"/>
</dbReference>
<keyword evidence="2" id="KW-0238">DNA-binding</keyword>
<dbReference type="EMBL" id="JAMTCK010000001">
    <property type="protein sequence ID" value="MCP2163668.1"/>
    <property type="molecule type" value="Genomic_DNA"/>
</dbReference>
<comment type="caution">
    <text evidence="2">The sequence shown here is derived from an EMBL/GenBank/DDBJ whole genome shotgun (WGS) entry which is preliminary data.</text>
</comment>
<evidence type="ECO:0000259" key="1">
    <source>
        <dbReference type="PROSITE" id="PS50995"/>
    </source>
</evidence>
<dbReference type="PROSITE" id="PS50995">
    <property type="entry name" value="HTH_MARR_2"/>
    <property type="match status" value="1"/>
</dbReference>
<evidence type="ECO:0000313" key="3">
    <source>
        <dbReference type="Proteomes" id="UP001206128"/>
    </source>
</evidence>
<dbReference type="PANTHER" id="PTHR33164">
    <property type="entry name" value="TRANSCRIPTIONAL REGULATOR, MARR FAMILY"/>
    <property type="match status" value="1"/>
</dbReference>
<protein>
    <submittedName>
        <fullName evidence="2">DNA-binding transcriptional regulator, MarR family</fullName>
    </submittedName>
</protein>
<dbReference type="InterPro" id="IPR039422">
    <property type="entry name" value="MarR/SlyA-like"/>
</dbReference>
<feature type="domain" description="HTH marR-type" evidence="1">
    <location>
        <begin position="1"/>
        <end position="129"/>
    </location>
</feature>
<dbReference type="Pfam" id="PF01047">
    <property type="entry name" value="MarR"/>
    <property type="match status" value="1"/>
</dbReference>
<name>A0AAE3G9D4_9PSEU</name>
<dbReference type="InterPro" id="IPR036390">
    <property type="entry name" value="WH_DNA-bd_sf"/>
</dbReference>
<dbReference type="Proteomes" id="UP001206128">
    <property type="component" value="Unassembled WGS sequence"/>
</dbReference>
<dbReference type="SUPFAM" id="SSF46785">
    <property type="entry name" value="Winged helix' DNA-binding domain"/>
    <property type="match status" value="1"/>
</dbReference>
<evidence type="ECO:0000313" key="2">
    <source>
        <dbReference type="EMBL" id="MCP2163668.1"/>
    </source>
</evidence>
<reference evidence="2" key="1">
    <citation type="submission" date="2022-06" db="EMBL/GenBank/DDBJ databases">
        <title>Genomic Encyclopedia of Archaeal and Bacterial Type Strains, Phase II (KMG-II): from individual species to whole genera.</title>
        <authorList>
            <person name="Goeker M."/>
        </authorList>
    </citation>
    <scope>NUCLEOTIDE SEQUENCE</scope>
    <source>
        <strain evidence="2">DSM 43935</strain>
    </source>
</reference>
<proteinExistence type="predicted"/>
<gene>
    <name evidence="2" type="ORF">LX83_000508</name>
</gene>
<accession>A0AAE3G9D4</accession>
<dbReference type="Gene3D" id="1.10.10.10">
    <property type="entry name" value="Winged helix-like DNA-binding domain superfamily/Winged helix DNA-binding domain"/>
    <property type="match status" value="1"/>
</dbReference>
<dbReference type="GO" id="GO:0003700">
    <property type="term" value="F:DNA-binding transcription factor activity"/>
    <property type="evidence" value="ECO:0007669"/>
    <property type="project" value="InterPro"/>
</dbReference>
<dbReference type="InterPro" id="IPR000835">
    <property type="entry name" value="HTH_MarR-typ"/>
</dbReference>
<dbReference type="GO" id="GO:0003677">
    <property type="term" value="F:DNA binding"/>
    <property type="evidence" value="ECO:0007669"/>
    <property type="project" value="UniProtKB-KW"/>
</dbReference>